<dbReference type="AlphaFoldDB" id="A0A1A8LG65"/>
<feature type="non-terminal residue" evidence="2">
    <location>
        <position position="1"/>
    </location>
</feature>
<dbReference type="EMBL" id="HAEF01006126">
    <property type="protein sequence ID" value="SBR43508.1"/>
    <property type="molecule type" value="Transcribed_RNA"/>
</dbReference>
<evidence type="ECO:0000256" key="1">
    <source>
        <dbReference type="SAM" id="MobiDB-lite"/>
    </source>
</evidence>
<feature type="compositionally biased region" description="Pro residues" evidence="1">
    <location>
        <begin position="1"/>
        <end position="11"/>
    </location>
</feature>
<proteinExistence type="predicted"/>
<sequence>QLPQAPAPKPPDWFHGQRPVGPFRGQDQLP</sequence>
<accession>A0A1A8LG65</accession>
<name>A0A1A8LG65_9TELE</name>
<evidence type="ECO:0000313" key="2">
    <source>
        <dbReference type="EMBL" id="SBR43508.1"/>
    </source>
</evidence>
<feature type="region of interest" description="Disordered" evidence="1">
    <location>
        <begin position="1"/>
        <end position="30"/>
    </location>
</feature>
<reference evidence="2" key="1">
    <citation type="submission" date="2016-05" db="EMBL/GenBank/DDBJ databases">
        <authorList>
            <person name="Lavstsen T."/>
            <person name="Jespersen J.S."/>
        </authorList>
    </citation>
    <scope>NUCLEOTIDE SEQUENCE</scope>
    <source>
        <tissue evidence="2">Brain</tissue>
    </source>
</reference>
<organism evidence="2">
    <name type="scientific">Nothobranchius pienaari</name>
    <dbReference type="NCBI Taxonomy" id="704102"/>
    <lineage>
        <taxon>Eukaryota</taxon>
        <taxon>Metazoa</taxon>
        <taxon>Chordata</taxon>
        <taxon>Craniata</taxon>
        <taxon>Vertebrata</taxon>
        <taxon>Euteleostomi</taxon>
        <taxon>Actinopterygii</taxon>
        <taxon>Neopterygii</taxon>
        <taxon>Teleostei</taxon>
        <taxon>Neoteleostei</taxon>
        <taxon>Acanthomorphata</taxon>
        <taxon>Ovalentaria</taxon>
        <taxon>Atherinomorphae</taxon>
        <taxon>Cyprinodontiformes</taxon>
        <taxon>Nothobranchiidae</taxon>
        <taxon>Nothobranchius</taxon>
    </lineage>
</organism>
<protein>
    <submittedName>
        <fullName evidence="2">THAP domain containing 6</fullName>
    </submittedName>
</protein>
<gene>
    <name evidence="2" type="primary">THAP6</name>
</gene>
<feature type="non-terminal residue" evidence="2">
    <location>
        <position position="30"/>
    </location>
</feature>
<reference evidence="2" key="2">
    <citation type="submission" date="2016-06" db="EMBL/GenBank/DDBJ databases">
        <title>The genome of a short-lived fish provides insights into sex chromosome evolution and the genetic control of aging.</title>
        <authorList>
            <person name="Reichwald K."/>
            <person name="Felder M."/>
            <person name="Petzold A."/>
            <person name="Koch P."/>
            <person name="Groth M."/>
            <person name="Platzer M."/>
        </authorList>
    </citation>
    <scope>NUCLEOTIDE SEQUENCE</scope>
    <source>
        <tissue evidence="2">Brain</tissue>
    </source>
</reference>